<sequence length="157" mass="18348">MGLITSKDTRRISFNNTFALTPVLIQKSIEDTANIIAIDNCEKNSSSDLNYKDTSSRLIDLRDEDYDYWAHRIECLKNDHQQINQILEEEYQKTIDNTNKLFHPPKISQEKLQKLKPCFEWRAKILQCYEDNPRQPLICSAVVQEFSNCVSSCQLED</sequence>
<evidence type="ECO:0000313" key="1">
    <source>
        <dbReference type="EMBL" id="CAH2238207.1"/>
    </source>
</evidence>
<name>A0A8S4RN65_9NEOP</name>
<dbReference type="AlphaFoldDB" id="A0A8S4RN65"/>
<dbReference type="PANTHER" id="PTHR21588">
    <property type="entry name" value="COILED-COIL-HELIX-COILED-COIL-HELIX DOMAIN CONTAINING 6"/>
    <property type="match status" value="1"/>
</dbReference>
<proteinExistence type="predicted"/>
<dbReference type="InterPro" id="IPR009069">
    <property type="entry name" value="Cys_alpha_HP_mot_SF"/>
</dbReference>
<comment type="caution">
    <text evidence="1">The sequence shown here is derived from an EMBL/GenBank/DDBJ whole genome shotgun (WGS) entry which is preliminary data.</text>
</comment>
<dbReference type="OrthoDB" id="162894at2759"/>
<dbReference type="PANTHER" id="PTHR21588:SF18">
    <property type="entry name" value="MICOS COMPLEX SUBUNIT MIC19"/>
    <property type="match status" value="1"/>
</dbReference>
<dbReference type="Proteomes" id="UP000838756">
    <property type="component" value="Unassembled WGS sequence"/>
</dbReference>
<dbReference type="EMBL" id="CAKXAJ010025329">
    <property type="protein sequence ID" value="CAH2238207.1"/>
    <property type="molecule type" value="Genomic_DNA"/>
</dbReference>
<accession>A0A8S4RN65</accession>
<protein>
    <submittedName>
        <fullName evidence="1">Jg11489 protein</fullName>
    </submittedName>
</protein>
<keyword evidence="2" id="KW-1185">Reference proteome</keyword>
<reference evidence="1" key="1">
    <citation type="submission" date="2022-03" db="EMBL/GenBank/DDBJ databases">
        <authorList>
            <person name="Lindestad O."/>
        </authorList>
    </citation>
    <scope>NUCLEOTIDE SEQUENCE</scope>
</reference>
<organism evidence="1 2">
    <name type="scientific">Pararge aegeria aegeria</name>
    <dbReference type="NCBI Taxonomy" id="348720"/>
    <lineage>
        <taxon>Eukaryota</taxon>
        <taxon>Metazoa</taxon>
        <taxon>Ecdysozoa</taxon>
        <taxon>Arthropoda</taxon>
        <taxon>Hexapoda</taxon>
        <taxon>Insecta</taxon>
        <taxon>Pterygota</taxon>
        <taxon>Neoptera</taxon>
        <taxon>Endopterygota</taxon>
        <taxon>Lepidoptera</taxon>
        <taxon>Glossata</taxon>
        <taxon>Ditrysia</taxon>
        <taxon>Papilionoidea</taxon>
        <taxon>Nymphalidae</taxon>
        <taxon>Satyrinae</taxon>
        <taxon>Satyrini</taxon>
        <taxon>Parargina</taxon>
        <taxon>Pararge</taxon>
    </lineage>
</organism>
<gene>
    <name evidence="1" type="primary">jg11489</name>
    <name evidence="1" type="ORF">PAEG_LOCUS15347</name>
</gene>
<dbReference type="SUPFAM" id="SSF47072">
    <property type="entry name" value="Cysteine alpha-hairpin motif"/>
    <property type="match status" value="1"/>
</dbReference>
<dbReference type="InterPro" id="IPR052632">
    <property type="entry name" value="MICOS_subunit_Mic19"/>
</dbReference>
<dbReference type="GO" id="GO:0007007">
    <property type="term" value="P:inner mitochondrial membrane organization"/>
    <property type="evidence" value="ECO:0007669"/>
    <property type="project" value="TreeGrafter"/>
</dbReference>
<dbReference type="GO" id="GO:0061617">
    <property type="term" value="C:MICOS complex"/>
    <property type="evidence" value="ECO:0007669"/>
    <property type="project" value="TreeGrafter"/>
</dbReference>
<evidence type="ECO:0000313" key="2">
    <source>
        <dbReference type="Proteomes" id="UP000838756"/>
    </source>
</evidence>